<dbReference type="InterPro" id="IPR004564">
    <property type="entry name" value="OM_lipoprot_carrier_LolA-like"/>
</dbReference>
<evidence type="ECO:0000256" key="2">
    <source>
        <dbReference type="SAM" id="MobiDB-lite"/>
    </source>
</evidence>
<dbReference type="InterPro" id="IPR029046">
    <property type="entry name" value="LolA/LolB/LppX"/>
</dbReference>
<gene>
    <name evidence="4" type="ORF">DES45_101541</name>
</gene>
<accession>A0A370HUU3</accession>
<dbReference type="Proteomes" id="UP000254925">
    <property type="component" value="Unassembled WGS sequence"/>
</dbReference>
<dbReference type="SUPFAM" id="SSF89392">
    <property type="entry name" value="Prokaryotic lipoproteins and lipoprotein localization factors"/>
    <property type="match status" value="1"/>
</dbReference>
<dbReference type="AlphaFoldDB" id="A0A370HUU3"/>
<dbReference type="PANTHER" id="PTHR35869">
    <property type="entry name" value="OUTER-MEMBRANE LIPOPROTEIN CARRIER PROTEIN"/>
    <property type="match status" value="1"/>
</dbReference>
<evidence type="ECO:0000256" key="3">
    <source>
        <dbReference type="SAM" id="SignalP"/>
    </source>
</evidence>
<feature type="compositionally biased region" description="Pro residues" evidence="2">
    <location>
        <begin position="101"/>
        <end position="121"/>
    </location>
</feature>
<name>A0A370HUU3_9HYPH</name>
<proteinExistence type="predicted"/>
<comment type="caution">
    <text evidence="4">The sequence shown here is derived from an EMBL/GenBank/DDBJ whole genome shotgun (WGS) entry which is preliminary data.</text>
</comment>
<keyword evidence="5" id="KW-1185">Reference proteome</keyword>
<evidence type="ECO:0000313" key="5">
    <source>
        <dbReference type="Proteomes" id="UP000254925"/>
    </source>
</evidence>
<feature type="chain" id="PRO_5016571506" evidence="3">
    <location>
        <begin position="27"/>
        <end position="328"/>
    </location>
</feature>
<evidence type="ECO:0000256" key="1">
    <source>
        <dbReference type="ARBA" id="ARBA00022729"/>
    </source>
</evidence>
<reference evidence="4 5" key="1">
    <citation type="submission" date="2018-07" db="EMBL/GenBank/DDBJ databases">
        <title>Genomic Encyclopedia of Type Strains, Phase IV (KMG-IV): sequencing the most valuable type-strain genomes for metagenomic binning, comparative biology and taxonomic classification.</title>
        <authorList>
            <person name="Goeker M."/>
        </authorList>
    </citation>
    <scope>NUCLEOTIDE SEQUENCE [LARGE SCALE GENOMIC DNA]</scope>
    <source>
        <strain evidence="4 5">DSM 14364</strain>
    </source>
</reference>
<dbReference type="RefSeq" id="WP_245429702.1">
    <property type="nucleotide sequence ID" value="NZ_QQBB01000001.1"/>
</dbReference>
<keyword evidence="4" id="KW-0449">Lipoprotein</keyword>
<feature type="signal peptide" evidence="3">
    <location>
        <begin position="1"/>
        <end position="26"/>
    </location>
</feature>
<feature type="region of interest" description="Disordered" evidence="2">
    <location>
        <begin position="100"/>
        <end position="125"/>
    </location>
</feature>
<dbReference type="EMBL" id="QQBB01000001">
    <property type="protein sequence ID" value="RDI62273.1"/>
    <property type="molecule type" value="Genomic_DNA"/>
</dbReference>
<keyword evidence="1 3" id="KW-0732">Signal</keyword>
<organism evidence="4 5">
    <name type="scientific">Microvirga subterranea</name>
    <dbReference type="NCBI Taxonomy" id="186651"/>
    <lineage>
        <taxon>Bacteria</taxon>
        <taxon>Pseudomonadati</taxon>
        <taxon>Pseudomonadota</taxon>
        <taxon>Alphaproteobacteria</taxon>
        <taxon>Hyphomicrobiales</taxon>
        <taxon>Methylobacteriaceae</taxon>
        <taxon>Microvirga</taxon>
    </lineage>
</organism>
<dbReference type="CDD" id="cd16325">
    <property type="entry name" value="LolA"/>
    <property type="match status" value="1"/>
</dbReference>
<protein>
    <submittedName>
        <fullName evidence="4">Outer membrane lipoprotein-sorting protein</fullName>
    </submittedName>
</protein>
<sequence>MRRSGLASLVTILAASFGAGALPAMAEDPVAHLFRPPSHPVEGPSIASMAQGFTLSAAPLPTTTFQHPAPSPDQEPEAVVEEAALEAPEPDPIVVRARPDMQPPPLPPRAVRPAAAPPNAPQAPAQVASAGPIEIAPKPVAAARIETLSNREIVERANAYFTNLGTLLADFTQVGGDGRKLGGTLYLQRPSKLRFEYDPPATLEVVADGSSVAVRDRKLATQDLYSISQTPLKFLLREQVSLGQDIAIRGITNDGDSVRISLEDRSTLGGTSRITLYFDPAIETLTQWRIVDPQGFQTIVVLNKAEKGRRMDPSLFKIQYEAIVGSNK</sequence>
<dbReference type="PANTHER" id="PTHR35869:SF1">
    <property type="entry name" value="OUTER-MEMBRANE LIPOPROTEIN CARRIER PROTEIN"/>
    <property type="match status" value="1"/>
</dbReference>
<dbReference type="Pfam" id="PF03548">
    <property type="entry name" value="LolA"/>
    <property type="match status" value="1"/>
</dbReference>
<dbReference type="Gene3D" id="2.50.20.10">
    <property type="entry name" value="Lipoprotein localisation LolA/LolB/LppX"/>
    <property type="match status" value="1"/>
</dbReference>
<evidence type="ECO:0000313" key="4">
    <source>
        <dbReference type="EMBL" id="RDI62273.1"/>
    </source>
</evidence>